<protein>
    <recommendedName>
        <fullName evidence="3 12">Thymidylate kinase</fullName>
        <ecNumber evidence="2 12">2.7.4.9</ecNumber>
    </recommendedName>
    <alternativeName>
        <fullName evidence="9 12">dTMP kinase</fullName>
    </alternativeName>
</protein>
<evidence type="ECO:0000313" key="15">
    <source>
        <dbReference type="Proteomes" id="UP000001302"/>
    </source>
</evidence>
<keyword evidence="5 12" id="KW-0545">Nucleotide biosynthesis</keyword>
<dbReference type="RefSeq" id="WP_013301245.1">
    <property type="nucleotide sequence ID" value="NC_014414.1"/>
</dbReference>
<evidence type="ECO:0000256" key="11">
    <source>
        <dbReference type="ARBA" id="ARBA00057735"/>
    </source>
</evidence>
<dbReference type="Pfam" id="PF02223">
    <property type="entry name" value="Thymidylate_kin"/>
    <property type="match status" value="1"/>
</dbReference>
<keyword evidence="15" id="KW-1185">Reference proteome</keyword>
<sequence>MTLPGRFITFEGPEGAGKSTQIALLAERLRSAGEAVTMTREPGGTPGGEALRDVLLNPAATWSPLAEALLMNAARDAHMQTLILPALQRGETVLCDRFAASTLAYQGDGVAPETLAALEAAVVVRRPDLVLLLDLPVAEGLARAKARSTADRFEGRRLDYHEGVRARFLELAAKDPNMHCIDAAQPQDDVSAAILEVMRAHYPDWAALP</sequence>
<dbReference type="GO" id="GO:0005524">
    <property type="term" value="F:ATP binding"/>
    <property type="evidence" value="ECO:0007669"/>
    <property type="project" value="UniProtKB-UniRule"/>
</dbReference>
<keyword evidence="7 12" id="KW-0418">Kinase</keyword>
<evidence type="ECO:0000259" key="13">
    <source>
        <dbReference type="Pfam" id="PF02223"/>
    </source>
</evidence>
<dbReference type="OrthoDB" id="9774907at2"/>
<evidence type="ECO:0000256" key="4">
    <source>
        <dbReference type="ARBA" id="ARBA00022679"/>
    </source>
</evidence>
<dbReference type="CDD" id="cd01672">
    <property type="entry name" value="TMPK"/>
    <property type="match status" value="1"/>
</dbReference>
<dbReference type="InterPro" id="IPR027417">
    <property type="entry name" value="P-loop_NTPase"/>
</dbReference>
<dbReference type="EMBL" id="CP002156">
    <property type="protein sequence ID" value="ADM10271.1"/>
    <property type="molecule type" value="Genomic_DNA"/>
</dbReference>
<dbReference type="NCBIfam" id="TIGR00041">
    <property type="entry name" value="DTMP_kinase"/>
    <property type="match status" value="1"/>
</dbReference>
<keyword evidence="8 12" id="KW-0067">ATP-binding</keyword>
<dbReference type="HOGENOM" id="CLU_049131_0_2_5"/>
<evidence type="ECO:0000256" key="7">
    <source>
        <dbReference type="ARBA" id="ARBA00022777"/>
    </source>
</evidence>
<evidence type="ECO:0000256" key="6">
    <source>
        <dbReference type="ARBA" id="ARBA00022741"/>
    </source>
</evidence>
<dbReference type="Gene3D" id="3.40.50.300">
    <property type="entry name" value="P-loop containing nucleotide triphosphate hydrolases"/>
    <property type="match status" value="1"/>
</dbReference>
<organism evidence="14 15">
    <name type="scientific">Parvularcula bermudensis (strain ATCC BAA-594 / HTCC2503 / KCTC 12087)</name>
    <dbReference type="NCBI Taxonomy" id="314260"/>
    <lineage>
        <taxon>Bacteria</taxon>
        <taxon>Pseudomonadati</taxon>
        <taxon>Pseudomonadota</taxon>
        <taxon>Alphaproteobacteria</taxon>
        <taxon>Parvularculales</taxon>
        <taxon>Parvularculaceae</taxon>
        <taxon>Parvularcula</taxon>
    </lineage>
</organism>
<evidence type="ECO:0000256" key="5">
    <source>
        <dbReference type="ARBA" id="ARBA00022727"/>
    </source>
</evidence>
<dbReference type="STRING" id="314260.PB2503_11119"/>
<dbReference type="EC" id="2.7.4.9" evidence="2 12"/>
<dbReference type="InterPro" id="IPR039430">
    <property type="entry name" value="Thymidylate_kin-like_dom"/>
</dbReference>
<dbReference type="InterPro" id="IPR018094">
    <property type="entry name" value="Thymidylate_kinase"/>
</dbReference>
<evidence type="ECO:0000256" key="9">
    <source>
        <dbReference type="ARBA" id="ARBA00029962"/>
    </source>
</evidence>
<keyword evidence="6 12" id="KW-0547">Nucleotide-binding</keyword>
<proteinExistence type="inferred from homology"/>
<dbReference type="HAMAP" id="MF_00165">
    <property type="entry name" value="Thymidylate_kinase"/>
    <property type="match status" value="1"/>
</dbReference>
<dbReference type="InterPro" id="IPR018095">
    <property type="entry name" value="Thymidylate_kin_CS"/>
</dbReference>
<gene>
    <name evidence="12" type="primary">tmk</name>
    <name evidence="14" type="ordered locus">PB2503_11119</name>
</gene>
<evidence type="ECO:0000313" key="14">
    <source>
        <dbReference type="EMBL" id="ADM10271.1"/>
    </source>
</evidence>
<feature type="binding site" evidence="12">
    <location>
        <begin position="12"/>
        <end position="19"/>
    </location>
    <ligand>
        <name>ATP</name>
        <dbReference type="ChEBI" id="CHEBI:30616"/>
    </ligand>
</feature>
<dbReference type="SUPFAM" id="SSF52540">
    <property type="entry name" value="P-loop containing nucleoside triphosphate hydrolases"/>
    <property type="match status" value="1"/>
</dbReference>
<dbReference type="GO" id="GO:0005829">
    <property type="term" value="C:cytosol"/>
    <property type="evidence" value="ECO:0007669"/>
    <property type="project" value="TreeGrafter"/>
</dbReference>
<dbReference type="PANTHER" id="PTHR10344:SF4">
    <property type="entry name" value="UMP-CMP KINASE 2, MITOCHONDRIAL"/>
    <property type="match status" value="1"/>
</dbReference>
<dbReference type="AlphaFoldDB" id="E0TIF2"/>
<accession>E0TIF2</accession>
<evidence type="ECO:0000256" key="1">
    <source>
        <dbReference type="ARBA" id="ARBA00009776"/>
    </source>
</evidence>
<feature type="domain" description="Thymidylate kinase-like" evidence="13">
    <location>
        <begin position="10"/>
        <end position="194"/>
    </location>
</feature>
<dbReference type="Proteomes" id="UP000001302">
    <property type="component" value="Chromosome"/>
</dbReference>
<dbReference type="GO" id="GO:0006235">
    <property type="term" value="P:dTTP biosynthetic process"/>
    <property type="evidence" value="ECO:0007669"/>
    <property type="project" value="UniProtKB-UniRule"/>
</dbReference>
<dbReference type="eggNOG" id="COG0125">
    <property type="taxonomic scope" value="Bacteria"/>
</dbReference>
<evidence type="ECO:0000256" key="3">
    <source>
        <dbReference type="ARBA" id="ARBA00017144"/>
    </source>
</evidence>
<dbReference type="GO" id="GO:0004798">
    <property type="term" value="F:dTMP kinase activity"/>
    <property type="evidence" value="ECO:0007669"/>
    <property type="project" value="UniProtKB-UniRule"/>
</dbReference>
<dbReference type="GO" id="GO:0006227">
    <property type="term" value="P:dUDP biosynthetic process"/>
    <property type="evidence" value="ECO:0007669"/>
    <property type="project" value="TreeGrafter"/>
</dbReference>
<evidence type="ECO:0000256" key="12">
    <source>
        <dbReference type="HAMAP-Rule" id="MF_00165"/>
    </source>
</evidence>
<evidence type="ECO:0000256" key="10">
    <source>
        <dbReference type="ARBA" id="ARBA00048743"/>
    </source>
</evidence>
<evidence type="ECO:0000256" key="2">
    <source>
        <dbReference type="ARBA" id="ARBA00012980"/>
    </source>
</evidence>
<dbReference type="KEGG" id="pbr:PB2503_11119"/>
<dbReference type="PANTHER" id="PTHR10344">
    <property type="entry name" value="THYMIDYLATE KINASE"/>
    <property type="match status" value="1"/>
</dbReference>
<reference evidence="14 15" key="2">
    <citation type="journal article" date="2011" name="J. Bacteriol.">
        <title>Complete genome sequence of strain HTCC2503T of Parvularcula bermudensis, the type species of the order "Parvularculales" in the class Alphaproteobacteria.</title>
        <authorList>
            <person name="Oh H.M."/>
            <person name="Kang I."/>
            <person name="Vergin K.L."/>
            <person name="Kang D."/>
            <person name="Rhee K.H."/>
            <person name="Giovannoni S.J."/>
            <person name="Cho J.C."/>
        </authorList>
    </citation>
    <scope>NUCLEOTIDE SEQUENCE [LARGE SCALE GENOMIC DNA]</scope>
    <source>
        <strain evidence="15">ATCC BAA-594 / HTCC2503 / KCTC 12087</strain>
    </source>
</reference>
<dbReference type="FunFam" id="3.40.50.300:FF:000225">
    <property type="entry name" value="Thymidylate kinase"/>
    <property type="match status" value="1"/>
</dbReference>
<keyword evidence="4 12" id="KW-0808">Transferase</keyword>
<dbReference type="PROSITE" id="PS01331">
    <property type="entry name" value="THYMIDYLATE_KINASE"/>
    <property type="match status" value="1"/>
</dbReference>
<evidence type="ECO:0000256" key="8">
    <source>
        <dbReference type="ARBA" id="ARBA00022840"/>
    </source>
</evidence>
<dbReference type="GO" id="GO:0006233">
    <property type="term" value="P:dTDP biosynthetic process"/>
    <property type="evidence" value="ECO:0007669"/>
    <property type="project" value="InterPro"/>
</dbReference>
<comment type="catalytic activity">
    <reaction evidence="10 12">
        <text>dTMP + ATP = dTDP + ADP</text>
        <dbReference type="Rhea" id="RHEA:13517"/>
        <dbReference type="ChEBI" id="CHEBI:30616"/>
        <dbReference type="ChEBI" id="CHEBI:58369"/>
        <dbReference type="ChEBI" id="CHEBI:63528"/>
        <dbReference type="ChEBI" id="CHEBI:456216"/>
        <dbReference type="EC" id="2.7.4.9"/>
    </reaction>
</comment>
<reference evidence="15" key="1">
    <citation type="submission" date="2010-08" db="EMBL/GenBank/DDBJ databases">
        <title>Genome sequence of Parvularcula bermudensis HTCC2503.</title>
        <authorList>
            <person name="Kang D.-M."/>
            <person name="Oh H.-M."/>
            <person name="Cho J.-C."/>
        </authorList>
    </citation>
    <scope>NUCLEOTIDE SEQUENCE [LARGE SCALE GENOMIC DNA]</scope>
    <source>
        <strain evidence="15">ATCC BAA-594 / HTCC2503 / KCTC 12087</strain>
    </source>
</reference>
<name>E0TIF2_PARBH</name>
<comment type="similarity">
    <text evidence="1 12">Belongs to the thymidylate kinase family.</text>
</comment>
<comment type="function">
    <text evidence="11 12">Phosphorylation of dTMP to form dTDP in both de novo and salvage pathways of dTTP synthesis.</text>
</comment>